<accession>A0A382QME4</accession>
<feature type="non-terminal residue" evidence="2">
    <location>
        <position position="1"/>
    </location>
</feature>
<feature type="region of interest" description="Disordered" evidence="1">
    <location>
        <begin position="1"/>
        <end position="21"/>
    </location>
</feature>
<gene>
    <name evidence="2" type="ORF">METZ01_LOCUS339553</name>
</gene>
<protein>
    <submittedName>
        <fullName evidence="2">Uncharacterized protein</fullName>
    </submittedName>
</protein>
<feature type="compositionally biased region" description="Basic residues" evidence="1">
    <location>
        <begin position="1"/>
        <end position="13"/>
    </location>
</feature>
<evidence type="ECO:0000256" key="1">
    <source>
        <dbReference type="SAM" id="MobiDB-lite"/>
    </source>
</evidence>
<organism evidence="2">
    <name type="scientific">marine metagenome</name>
    <dbReference type="NCBI Taxonomy" id="408172"/>
    <lineage>
        <taxon>unclassified sequences</taxon>
        <taxon>metagenomes</taxon>
        <taxon>ecological metagenomes</taxon>
    </lineage>
</organism>
<dbReference type="EMBL" id="UINC01115571">
    <property type="protein sequence ID" value="SVC86699.1"/>
    <property type="molecule type" value="Genomic_DNA"/>
</dbReference>
<evidence type="ECO:0000313" key="2">
    <source>
        <dbReference type="EMBL" id="SVC86699.1"/>
    </source>
</evidence>
<dbReference type="AlphaFoldDB" id="A0A382QME4"/>
<sequence>VTKHKKLQRHSTTKIKNGPAHDFFIHGPL</sequence>
<reference evidence="2" key="1">
    <citation type="submission" date="2018-05" db="EMBL/GenBank/DDBJ databases">
        <authorList>
            <person name="Lanie J.A."/>
            <person name="Ng W.-L."/>
            <person name="Kazmierczak K.M."/>
            <person name="Andrzejewski T.M."/>
            <person name="Davidsen T.M."/>
            <person name="Wayne K.J."/>
            <person name="Tettelin H."/>
            <person name="Glass J.I."/>
            <person name="Rusch D."/>
            <person name="Podicherti R."/>
            <person name="Tsui H.-C.T."/>
            <person name="Winkler M.E."/>
        </authorList>
    </citation>
    <scope>NUCLEOTIDE SEQUENCE</scope>
</reference>
<proteinExistence type="predicted"/>
<name>A0A382QME4_9ZZZZ</name>
<feature type="non-terminal residue" evidence="2">
    <location>
        <position position="29"/>
    </location>
</feature>